<feature type="transmembrane region" description="Helical" evidence="6">
    <location>
        <begin position="753"/>
        <end position="778"/>
    </location>
</feature>
<feature type="transmembrane region" description="Helical" evidence="6">
    <location>
        <begin position="414"/>
        <end position="440"/>
    </location>
</feature>
<evidence type="ECO:0000256" key="2">
    <source>
        <dbReference type="ARBA" id="ARBA00022475"/>
    </source>
</evidence>
<evidence type="ECO:0000256" key="5">
    <source>
        <dbReference type="ARBA" id="ARBA00023136"/>
    </source>
</evidence>
<comment type="caution">
    <text evidence="9">The sequence shown here is derived from an EMBL/GenBank/DDBJ whole genome shotgun (WGS) entry which is preliminary data.</text>
</comment>
<name>A0ABP3Y6U5_9BACT</name>
<dbReference type="EMBL" id="BAAAFI010000001">
    <property type="protein sequence ID" value="GAA0877181.1"/>
    <property type="molecule type" value="Genomic_DNA"/>
</dbReference>
<accession>A0ABP3Y6U5</accession>
<dbReference type="InterPro" id="IPR047699">
    <property type="entry name" value="Permease_put_prefix"/>
</dbReference>
<feature type="domain" description="ABC3 transporter permease C-terminal" evidence="7">
    <location>
        <begin position="756"/>
        <end position="870"/>
    </location>
</feature>
<feature type="transmembrane region" description="Helical" evidence="6">
    <location>
        <begin position="512"/>
        <end position="532"/>
    </location>
</feature>
<sequence length="877" mass="98907">MKPEIKPPRLADGLFLWFCERASVEDLHGDVEELFYSDLEKYSVVRAKLKYWQRIFSLIFSYALRQRKRRAAYHPYSSTLSFVMLPNYFKTSVRNLAKNKFYAGLNIFGLALGMSLSLLFIAITVFIYRYDNFHTKRDRIYRVITQVHDDVNNPIYASTPSDLGFILEDEFSGIEKVVSIRASLNGEAAYEEKKMPINGYFTEPEFFEVFDFPLAKGNSATALKDPNSILITEKEAEKIFGSKDPIGEVLTIPPFGELTVTGVLKDVPKNSHLTFGALASYSTLQSSAKNNQLPNDASWTSFLNSYVYFLLPEGSSSDAVDRFLKHVADDRYPKDGFQASFSIQPLNDIVPGIEVYNAIGPSWDHLSILLVGLTTLVILIPACSNYVNLSISQSLKRTKEIGVRKVMGGQRRQIFFQFIMETTLSMLIALFFSYFFFELIRGEFHKMLAEADSMDMTPDLVILVCFVLFALLVGVLAGIVPALYFSKIKPINALKSTVTIPTRKFRLPGRKIMLTVQYAMSLGFIMAVVIMLQQYRYSMNYDFGFRQENILDVALQDVKPQLFRNEFGKLATVQSISMSSNILGLDYSAEKFVKDDRRQDSVAVATISIDENFIGNFGLQLIAGENFGADQASNARHIIINEEMVKSFDLDDSFSAIGKTLLLNDNKEVSIIGVVKNFHYTSLRKPIGSFFFTSDPNEFQYANLSMPLTNRFDDLTKIENTWKALGSNHKVKAQYFEDEIGDAYSFYFVVIKLWGFLGLLAITVASIGLLGTVAFTIGNRLKEVSIRKVMGASTERVVFMLSRDFLMLLLIATVVTVPVIYFLFSTLLVQMQYYSISVGFAEIGISVFLLAVLGLTTIFSQTFRAANANPVDHMRSD</sequence>
<protein>
    <submittedName>
        <fullName evidence="9">ABC transporter permease</fullName>
    </submittedName>
</protein>
<proteinExistence type="predicted"/>
<dbReference type="PANTHER" id="PTHR30572:SF18">
    <property type="entry name" value="ABC-TYPE MACROLIDE FAMILY EXPORT SYSTEM PERMEASE COMPONENT 2"/>
    <property type="match status" value="1"/>
</dbReference>
<evidence type="ECO:0000259" key="8">
    <source>
        <dbReference type="Pfam" id="PF12704"/>
    </source>
</evidence>
<feature type="transmembrane region" description="Helical" evidence="6">
    <location>
        <begin position="805"/>
        <end position="824"/>
    </location>
</feature>
<evidence type="ECO:0000256" key="4">
    <source>
        <dbReference type="ARBA" id="ARBA00022989"/>
    </source>
</evidence>
<keyword evidence="4 6" id="KW-1133">Transmembrane helix</keyword>
<evidence type="ECO:0000259" key="7">
    <source>
        <dbReference type="Pfam" id="PF02687"/>
    </source>
</evidence>
<keyword evidence="5 6" id="KW-0472">Membrane</keyword>
<dbReference type="InterPro" id="IPR050250">
    <property type="entry name" value="Macrolide_Exporter_MacB"/>
</dbReference>
<comment type="subcellular location">
    <subcellularLocation>
        <location evidence="1">Cell membrane</location>
        <topology evidence="1">Multi-pass membrane protein</topology>
    </subcellularLocation>
</comment>
<dbReference type="Pfam" id="PF02687">
    <property type="entry name" value="FtsX"/>
    <property type="match status" value="2"/>
</dbReference>
<evidence type="ECO:0000256" key="6">
    <source>
        <dbReference type="SAM" id="Phobius"/>
    </source>
</evidence>
<feature type="transmembrane region" description="Helical" evidence="6">
    <location>
        <begin position="101"/>
        <end position="128"/>
    </location>
</feature>
<feature type="transmembrane region" description="Helical" evidence="6">
    <location>
        <begin position="460"/>
        <end position="485"/>
    </location>
</feature>
<dbReference type="InterPro" id="IPR025857">
    <property type="entry name" value="MacB_PCD"/>
</dbReference>
<dbReference type="RefSeq" id="WP_343847877.1">
    <property type="nucleotide sequence ID" value="NZ_BAAAFI010000001.1"/>
</dbReference>
<evidence type="ECO:0000313" key="9">
    <source>
        <dbReference type="EMBL" id="GAA0877181.1"/>
    </source>
</evidence>
<reference evidence="10" key="1">
    <citation type="journal article" date="2019" name="Int. J. Syst. Evol. Microbiol.">
        <title>The Global Catalogue of Microorganisms (GCM) 10K type strain sequencing project: providing services to taxonomists for standard genome sequencing and annotation.</title>
        <authorList>
            <consortium name="The Broad Institute Genomics Platform"/>
            <consortium name="The Broad Institute Genome Sequencing Center for Infectious Disease"/>
            <person name="Wu L."/>
            <person name="Ma J."/>
        </authorList>
    </citation>
    <scope>NUCLEOTIDE SEQUENCE [LARGE SCALE GENOMIC DNA]</scope>
    <source>
        <strain evidence="10">JCM 16112</strain>
    </source>
</reference>
<feature type="domain" description="MacB-like periplasmic core" evidence="8">
    <location>
        <begin position="523"/>
        <end position="678"/>
    </location>
</feature>
<dbReference type="Pfam" id="PF12704">
    <property type="entry name" value="MacB_PCD"/>
    <property type="match status" value="2"/>
</dbReference>
<feature type="transmembrane region" description="Helical" evidence="6">
    <location>
        <begin position="836"/>
        <end position="859"/>
    </location>
</feature>
<evidence type="ECO:0000256" key="3">
    <source>
        <dbReference type="ARBA" id="ARBA00022692"/>
    </source>
</evidence>
<gene>
    <name evidence="9" type="ORF">GCM10009119_01490</name>
</gene>
<dbReference type="Proteomes" id="UP001500469">
    <property type="component" value="Unassembled WGS sequence"/>
</dbReference>
<keyword evidence="2" id="KW-1003">Cell membrane</keyword>
<evidence type="ECO:0000256" key="1">
    <source>
        <dbReference type="ARBA" id="ARBA00004651"/>
    </source>
</evidence>
<keyword evidence="10" id="KW-1185">Reference proteome</keyword>
<feature type="domain" description="MacB-like periplasmic core" evidence="8">
    <location>
        <begin position="104"/>
        <end position="321"/>
    </location>
</feature>
<feature type="domain" description="ABC3 transporter permease C-terminal" evidence="7">
    <location>
        <begin position="376"/>
        <end position="490"/>
    </location>
</feature>
<dbReference type="NCBIfam" id="NF038404">
    <property type="entry name" value="perm_prefix_2"/>
    <property type="match status" value="1"/>
</dbReference>
<evidence type="ECO:0000313" key="10">
    <source>
        <dbReference type="Proteomes" id="UP001500469"/>
    </source>
</evidence>
<dbReference type="InterPro" id="IPR003838">
    <property type="entry name" value="ABC3_permease_C"/>
</dbReference>
<organism evidence="9 10">
    <name type="scientific">Algoriphagus jejuensis</name>
    <dbReference type="NCBI Taxonomy" id="419934"/>
    <lineage>
        <taxon>Bacteria</taxon>
        <taxon>Pseudomonadati</taxon>
        <taxon>Bacteroidota</taxon>
        <taxon>Cytophagia</taxon>
        <taxon>Cytophagales</taxon>
        <taxon>Cyclobacteriaceae</taxon>
        <taxon>Algoriphagus</taxon>
    </lineage>
</organism>
<dbReference type="PANTHER" id="PTHR30572">
    <property type="entry name" value="MEMBRANE COMPONENT OF TRANSPORTER-RELATED"/>
    <property type="match status" value="1"/>
</dbReference>
<keyword evidence="3 6" id="KW-0812">Transmembrane</keyword>